<dbReference type="Proteomes" id="UP000514744">
    <property type="component" value="Segment"/>
</dbReference>
<feature type="compositionally biased region" description="Acidic residues" evidence="1">
    <location>
        <begin position="218"/>
        <end position="229"/>
    </location>
</feature>
<evidence type="ECO:0008006" key="4">
    <source>
        <dbReference type="Google" id="ProtNLM"/>
    </source>
</evidence>
<dbReference type="KEGG" id="vg:63642544"/>
<accession>A0A7D7EYQ5</accession>
<keyword evidence="3" id="KW-1185">Reference proteome</keyword>
<proteinExistence type="predicted"/>
<reference evidence="2 3" key="1">
    <citation type="submission" date="2020-06" db="EMBL/GenBank/DDBJ databases">
        <authorList>
            <person name="Persinger R.D."/>
            <person name="Temple L."/>
        </authorList>
    </citation>
    <scope>NUCLEOTIDE SEQUENCE [LARGE SCALE GENOMIC DNA]</scope>
</reference>
<evidence type="ECO:0000313" key="2">
    <source>
        <dbReference type="EMBL" id="QMP19191.1"/>
    </source>
</evidence>
<evidence type="ECO:0000313" key="3">
    <source>
        <dbReference type="Proteomes" id="UP000514744"/>
    </source>
</evidence>
<sequence>MNRETWLNLLADKMAPRFAEMGFPLPKFRVSVGFGAAGQRSRTAAEVWNAACSEDGTFEILIMPDQVDADLVACHLAHELTHTAVGFEQGHKGDFARVALALGMNRPMTATTPGPAFKEWVAPFLAELGPMPHAKLRFDRGLGESAPAAPKSGSQDQPEGAAPAARTPRRAGESTRPPKQTTRLKKAECSQCGYTVRVTSKWLEVGPPHCPKHGAMDCDVDLPDGGDDE</sequence>
<feature type="region of interest" description="Disordered" evidence="1">
    <location>
        <begin position="143"/>
        <end position="189"/>
    </location>
</feature>
<organism evidence="2 3">
    <name type="scientific">Pseudomonas phage Persinger</name>
    <dbReference type="NCBI Taxonomy" id="2749430"/>
    <lineage>
        <taxon>Viruses</taxon>
        <taxon>Duplodnaviria</taxon>
        <taxon>Heunggongvirae</taxon>
        <taxon>Uroviricota</taxon>
        <taxon>Caudoviricetes</taxon>
        <taxon>Harrisonburgvirus</taxon>
        <taxon>Harrisonburgvirus persinger</taxon>
    </lineage>
</organism>
<dbReference type="RefSeq" id="YP_010038072.1">
    <property type="nucleotide sequence ID" value="NC_054149.1"/>
</dbReference>
<dbReference type="EMBL" id="MT613935">
    <property type="protein sequence ID" value="QMP19191.1"/>
    <property type="molecule type" value="Genomic_DNA"/>
</dbReference>
<feature type="region of interest" description="Disordered" evidence="1">
    <location>
        <begin position="204"/>
        <end position="229"/>
    </location>
</feature>
<protein>
    <recommendedName>
        <fullName evidence="4">SprT-like domain-containing protein</fullName>
    </recommendedName>
</protein>
<dbReference type="GeneID" id="63642544"/>
<name>A0A7D7EYQ5_9CAUD</name>
<evidence type="ECO:0000256" key="1">
    <source>
        <dbReference type="SAM" id="MobiDB-lite"/>
    </source>
</evidence>